<protein>
    <submittedName>
        <fullName evidence="2">Uncharacterized protein</fullName>
    </submittedName>
</protein>
<feature type="compositionally biased region" description="Low complexity" evidence="1">
    <location>
        <begin position="1"/>
        <end position="19"/>
    </location>
</feature>
<evidence type="ECO:0000313" key="3">
    <source>
        <dbReference type="Proteomes" id="UP001295423"/>
    </source>
</evidence>
<comment type="caution">
    <text evidence="2">The sequence shown here is derived from an EMBL/GenBank/DDBJ whole genome shotgun (WGS) entry which is preliminary data.</text>
</comment>
<name>A0AAD2CBG9_9STRA</name>
<proteinExistence type="predicted"/>
<feature type="region of interest" description="Disordered" evidence="1">
    <location>
        <begin position="1"/>
        <end position="54"/>
    </location>
</feature>
<dbReference type="AlphaFoldDB" id="A0AAD2CBG9"/>
<accession>A0AAD2CBG9</accession>
<dbReference type="Proteomes" id="UP001295423">
    <property type="component" value="Unassembled WGS sequence"/>
</dbReference>
<evidence type="ECO:0000313" key="2">
    <source>
        <dbReference type="EMBL" id="CAJ1892544.1"/>
    </source>
</evidence>
<keyword evidence="3" id="KW-1185">Reference proteome</keyword>
<dbReference type="EMBL" id="CAKOGP040000001">
    <property type="protein sequence ID" value="CAJ1892544.1"/>
    <property type="molecule type" value="Genomic_DNA"/>
</dbReference>
<gene>
    <name evidence="2" type="ORF">CYCCA115_LOCUS98</name>
</gene>
<sequence>MLMNNDSFNSSSYSSQHQQSTKHYFQSIKASGEVAKSSDDGSHPTHSSSTGLRMAHGAICPETIAIFEKNSNPAIRRFVDTYHKRGPLACEDLLSDPEVLPHLTKAMRDIHA</sequence>
<evidence type="ECO:0000256" key="1">
    <source>
        <dbReference type="SAM" id="MobiDB-lite"/>
    </source>
</evidence>
<organism evidence="2 3">
    <name type="scientific">Cylindrotheca closterium</name>
    <dbReference type="NCBI Taxonomy" id="2856"/>
    <lineage>
        <taxon>Eukaryota</taxon>
        <taxon>Sar</taxon>
        <taxon>Stramenopiles</taxon>
        <taxon>Ochrophyta</taxon>
        <taxon>Bacillariophyta</taxon>
        <taxon>Bacillariophyceae</taxon>
        <taxon>Bacillariophycidae</taxon>
        <taxon>Bacillariales</taxon>
        <taxon>Bacillariaceae</taxon>
        <taxon>Cylindrotheca</taxon>
    </lineage>
</organism>
<reference evidence="2" key="1">
    <citation type="submission" date="2023-08" db="EMBL/GenBank/DDBJ databases">
        <authorList>
            <person name="Audoor S."/>
            <person name="Bilcke G."/>
        </authorList>
    </citation>
    <scope>NUCLEOTIDE SEQUENCE</scope>
</reference>